<feature type="transmembrane region" description="Helical" evidence="2">
    <location>
        <begin position="330"/>
        <end position="349"/>
    </location>
</feature>
<feature type="region of interest" description="Disordered" evidence="1">
    <location>
        <begin position="413"/>
        <end position="436"/>
    </location>
</feature>
<dbReference type="RefSeq" id="XP_022293910.1">
    <property type="nucleotide sequence ID" value="XM_022438202.1"/>
</dbReference>
<evidence type="ECO:0000313" key="5">
    <source>
        <dbReference type="RefSeq" id="XP_022293910.1"/>
    </source>
</evidence>
<dbReference type="InterPro" id="IPR003599">
    <property type="entry name" value="Ig_sub"/>
</dbReference>
<dbReference type="GeneID" id="111104321"/>
<dbReference type="AlphaFoldDB" id="A0A8B8ARW0"/>
<evidence type="ECO:0000256" key="2">
    <source>
        <dbReference type="SAM" id="Phobius"/>
    </source>
</evidence>
<protein>
    <submittedName>
        <fullName evidence="5">Uncharacterized protein LOC111104321 isoform X2</fullName>
    </submittedName>
</protein>
<keyword evidence="2" id="KW-0472">Membrane</keyword>
<dbReference type="SUPFAM" id="SSF48726">
    <property type="entry name" value="Immunoglobulin"/>
    <property type="match status" value="1"/>
</dbReference>
<dbReference type="PROSITE" id="PS50835">
    <property type="entry name" value="IG_LIKE"/>
    <property type="match status" value="1"/>
</dbReference>
<name>A0A8B8ARW0_CRAVI</name>
<keyword evidence="2" id="KW-0812">Transmembrane</keyword>
<sequence length="436" mass="48144">MLFPETTAVVRQGQNLELTCHSNVSGGVYLFFTYDNAGKPVRYGIGGNDYKQCVNSSDQAFIDCDFKDPWRFKLTLLHPVNNQIIYCNRTLHRKVSTCNVTVVVRVPLSTLVLVTSGNAVNVGESTNFTCQTNYCDLPANITWYKGNTSISGTTHVTSTLNNNSESQVRTTSELWLSSVAPEDNCQEMYCTASNMEGETVESRRFKLNVTSSQVTIILAQCEVTAAQILLSIPTSVAFSHRSTPSTVSLQLSNRGDKFVNTNYEQLKQNVSHFQIYHVTDLQSDTGYFFRIVTFDGCGATYSESVACHTANRTNSITIYKETESNNNGPIIAGSLGGAVLFIAGGLLLFQCIQKHLDKSPPASNEIDERGEYLELPEQLHTNDTIYENDVASSDSTLESGVYLEVSSKDIAFNDNTGNEVRSSDHPRESGEYMELS</sequence>
<reference evidence="5" key="1">
    <citation type="submission" date="2025-08" db="UniProtKB">
        <authorList>
            <consortium name="RefSeq"/>
        </authorList>
    </citation>
    <scope>IDENTIFICATION</scope>
    <source>
        <tissue evidence="5">Whole sample</tissue>
    </source>
</reference>
<accession>A0A8B8ARW0</accession>
<feature type="compositionally biased region" description="Basic and acidic residues" evidence="1">
    <location>
        <begin position="421"/>
        <end position="430"/>
    </location>
</feature>
<keyword evidence="4" id="KW-1185">Reference proteome</keyword>
<dbReference type="InterPro" id="IPR013783">
    <property type="entry name" value="Ig-like_fold"/>
</dbReference>
<evidence type="ECO:0000313" key="4">
    <source>
        <dbReference type="Proteomes" id="UP000694844"/>
    </source>
</evidence>
<feature type="domain" description="Ig-like" evidence="3">
    <location>
        <begin position="107"/>
        <end position="206"/>
    </location>
</feature>
<organism evidence="4 5">
    <name type="scientific">Crassostrea virginica</name>
    <name type="common">Eastern oyster</name>
    <dbReference type="NCBI Taxonomy" id="6565"/>
    <lineage>
        <taxon>Eukaryota</taxon>
        <taxon>Metazoa</taxon>
        <taxon>Spiralia</taxon>
        <taxon>Lophotrochozoa</taxon>
        <taxon>Mollusca</taxon>
        <taxon>Bivalvia</taxon>
        <taxon>Autobranchia</taxon>
        <taxon>Pteriomorphia</taxon>
        <taxon>Ostreida</taxon>
        <taxon>Ostreoidea</taxon>
        <taxon>Ostreidae</taxon>
        <taxon>Crassostrea</taxon>
    </lineage>
</organism>
<dbReference type="InterPro" id="IPR036179">
    <property type="entry name" value="Ig-like_dom_sf"/>
</dbReference>
<dbReference type="OrthoDB" id="6215848at2759"/>
<keyword evidence="2" id="KW-1133">Transmembrane helix</keyword>
<dbReference type="SMART" id="SM00409">
    <property type="entry name" value="IG"/>
    <property type="match status" value="2"/>
</dbReference>
<gene>
    <name evidence="5" type="primary">LOC111104321</name>
</gene>
<dbReference type="Proteomes" id="UP000694844">
    <property type="component" value="Chromosome 7"/>
</dbReference>
<evidence type="ECO:0000259" key="3">
    <source>
        <dbReference type="PROSITE" id="PS50835"/>
    </source>
</evidence>
<evidence type="ECO:0000256" key="1">
    <source>
        <dbReference type="SAM" id="MobiDB-lite"/>
    </source>
</evidence>
<dbReference type="Gene3D" id="2.60.40.10">
    <property type="entry name" value="Immunoglobulins"/>
    <property type="match status" value="1"/>
</dbReference>
<proteinExistence type="predicted"/>
<dbReference type="InterPro" id="IPR007110">
    <property type="entry name" value="Ig-like_dom"/>
</dbReference>